<keyword evidence="1" id="KW-0812">Transmembrane</keyword>
<feature type="transmembrane region" description="Helical" evidence="1">
    <location>
        <begin position="62"/>
        <end position="80"/>
    </location>
</feature>
<proteinExistence type="predicted"/>
<dbReference type="GO" id="GO:0016747">
    <property type="term" value="F:acyltransferase activity, transferring groups other than amino-acyl groups"/>
    <property type="evidence" value="ECO:0007669"/>
    <property type="project" value="InterPro"/>
</dbReference>
<keyword evidence="4" id="KW-1185">Reference proteome</keyword>
<feature type="transmembrane region" description="Helical" evidence="1">
    <location>
        <begin position="21"/>
        <end position="42"/>
    </location>
</feature>
<dbReference type="AlphaFoldDB" id="A0A840F6Z1"/>
<evidence type="ECO:0000313" key="3">
    <source>
        <dbReference type="EMBL" id="MBB4152251.1"/>
    </source>
</evidence>
<feature type="transmembrane region" description="Helical" evidence="1">
    <location>
        <begin position="92"/>
        <end position="114"/>
    </location>
</feature>
<protein>
    <submittedName>
        <fullName evidence="3">Peptidoglycan/LPS O-acetylase OafA/YrhL</fullName>
    </submittedName>
</protein>
<organism evidence="3 4">
    <name type="scientific">Sphingomonas jinjuensis</name>
    <dbReference type="NCBI Taxonomy" id="535907"/>
    <lineage>
        <taxon>Bacteria</taxon>
        <taxon>Pseudomonadati</taxon>
        <taxon>Pseudomonadota</taxon>
        <taxon>Alphaproteobacteria</taxon>
        <taxon>Sphingomonadales</taxon>
        <taxon>Sphingomonadaceae</taxon>
        <taxon>Sphingomonas</taxon>
    </lineage>
</organism>
<dbReference type="EMBL" id="JACIEV010000001">
    <property type="protein sequence ID" value="MBB4152251.1"/>
    <property type="molecule type" value="Genomic_DNA"/>
</dbReference>
<evidence type="ECO:0000259" key="2">
    <source>
        <dbReference type="Pfam" id="PF01757"/>
    </source>
</evidence>
<dbReference type="GO" id="GO:0016020">
    <property type="term" value="C:membrane"/>
    <property type="evidence" value="ECO:0007669"/>
    <property type="project" value="TreeGrafter"/>
</dbReference>
<dbReference type="PANTHER" id="PTHR23028:SF131">
    <property type="entry name" value="BLR2367 PROTEIN"/>
    <property type="match status" value="1"/>
</dbReference>
<comment type="caution">
    <text evidence="3">The sequence shown here is derived from an EMBL/GenBank/DDBJ whole genome shotgun (WGS) entry which is preliminary data.</text>
</comment>
<feature type="domain" description="Acyltransferase 3" evidence="2">
    <location>
        <begin position="15"/>
        <end position="333"/>
    </location>
</feature>
<feature type="transmembrane region" description="Helical" evidence="1">
    <location>
        <begin position="320"/>
        <end position="341"/>
    </location>
</feature>
<dbReference type="Pfam" id="PF01757">
    <property type="entry name" value="Acyl_transf_3"/>
    <property type="match status" value="1"/>
</dbReference>
<feature type="transmembrane region" description="Helical" evidence="1">
    <location>
        <begin position="245"/>
        <end position="270"/>
    </location>
</feature>
<sequence>MTLQAGHRRPQSFNASVHGARGLFATLVFCFHVANSGLPNFWADDAWPAAWLFQSLKFGVELFFGISGFVIIGALARAPSIRAFLWDRATRIYPLLWLTLIAITLVALATGRWMPPFGDWLLNFLAPPPLVALPQVNPAAWSLGYEISFYALCAAGWAARTRGWRWMPAAVVAGAIAIIFFPRAILMPVGLVLAAGWLARSRLQRLADVSPVLWLVLFLALWRWLDRSAPDHDIAMLTPAHMPLSAWLAYLPVMLLAGMCGTLALGGIVAERGSFAQVLRTPLFRWLGTISYSFYLWHPVVMATVKALLIRSGLVDTLGAASQLAFALIAFPPALGIAHVSQRLVEVRLTRWLRRHGPREDRGAAPITALERARP</sequence>
<dbReference type="InterPro" id="IPR002656">
    <property type="entry name" value="Acyl_transf_3_dom"/>
</dbReference>
<reference evidence="3 4" key="1">
    <citation type="submission" date="2020-08" db="EMBL/GenBank/DDBJ databases">
        <title>Genomic Encyclopedia of Type Strains, Phase IV (KMG-IV): sequencing the most valuable type-strain genomes for metagenomic binning, comparative biology and taxonomic classification.</title>
        <authorList>
            <person name="Goeker M."/>
        </authorList>
    </citation>
    <scope>NUCLEOTIDE SEQUENCE [LARGE SCALE GENOMIC DNA]</scope>
    <source>
        <strain evidence="3 4">YC6723</strain>
    </source>
</reference>
<feature type="transmembrane region" description="Helical" evidence="1">
    <location>
        <begin position="166"/>
        <end position="199"/>
    </location>
</feature>
<keyword evidence="1" id="KW-0472">Membrane</keyword>
<evidence type="ECO:0000313" key="4">
    <source>
        <dbReference type="Proteomes" id="UP000529795"/>
    </source>
</evidence>
<evidence type="ECO:0000256" key="1">
    <source>
        <dbReference type="SAM" id="Phobius"/>
    </source>
</evidence>
<gene>
    <name evidence="3" type="ORF">GGQ80_000127</name>
</gene>
<accession>A0A840F6Z1</accession>
<feature type="transmembrane region" description="Helical" evidence="1">
    <location>
        <begin position="282"/>
        <end position="300"/>
    </location>
</feature>
<keyword evidence="1" id="KW-1133">Transmembrane helix</keyword>
<dbReference type="PANTHER" id="PTHR23028">
    <property type="entry name" value="ACETYLTRANSFERASE"/>
    <property type="match status" value="1"/>
</dbReference>
<dbReference type="Proteomes" id="UP000529795">
    <property type="component" value="Unassembled WGS sequence"/>
</dbReference>
<dbReference type="GO" id="GO:0000271">
    <property type="term" value="P:polysaccharide biosynthetic process"/>
    <property type="evidence" value="ECO:0007669"/>
    <property type="project" value="TreeGrafter"/>
</dbReference>
<feature type="transmembrane region" description="Helical" evidence="1">
    <location>
        <begin position="206"/>
        <end position="225"/>
    </location>
</feature>
<name>A0A840F6Z1_9SPHN</name>
<dbReference type="InterPro" id="IPR050879">
    <property type="entry name" value="Acyltransferase_3"/>
</dbReference>